<feature type="coiled-coil region" evidence="1">
    <location>
        <begin position="20"/>
        <end position="54"/>
    </location>
</feature>
<organism evidence="2 3">
    <name type="scientific">Sphingobium lactosutens DS20</name>
    <dbReference type="NCBI Taxonomy" id="1331060"/>
    <lineage>
        <taxon>Bacteria</taxon>
        <taxon>Pseudomonadati</taxon>
        <taxon>Pseudomonadota</taxon>
        <taxon>Alphaproteobacteria</taxon>
        <taxon>Sphingomonadales</taxon>
        <taxon>Sphingomonadaceae</taxon>
        <taxon>Sphingobium</taxon>
    </lineage>
</organism>
<dbReference type="AlphaFoldDB" id="T0IUA7"/>
<accession>T0IUA7</accession>
<evidence type="ECO:0000256" key="1">
    <source>
        <dbReference type="SAM" id="Coils"/>
    </source>
</evidence>
<dbReference type="OrthoDB" id="9995300at2"/>
<dbReference type="RefSeq" id="WP_021226836.1">
    <property type="nucleotide sequence ID" value="NZ_ATDP01000097.1"/>
</dbReference>
<comment type="caution">
    <text evidence="2">The sequence shown here is derived from an EMBL/GenBank/DDBJ whole genome shotgun (WGS) entry which is preliminary data.</text>
</comment>
<reference evidence="2 3" key="1">
    <citation type="journal article" date="2013" name="Genome Announc.">
        <title>Draft Genome Sequence of Sphingobium lactosutens Strain DS20T, Isolated from a Hexachlorocyclohexane Dumpsite.</title>
        <authorList>
            <person name="Kumar R."/>
            <person name="Dwivedi V."/>
            <person name="Negi V."/>
            <person name="Khurana J.P."/>
            <person name="Lal R."/>
        </authorList>
    </citation>
    <scope>NUCLEOTIDE SEQUENCE [LARGE SCALE GENOMIC DNA]</scope>
    <source>
        <strain evidence="2 3">DS20</strain>
    </source>
</reference>
<keyword evidence="3" id="KW-1185">Reference proteome</keyword>
<dbReference type="PROSITE" id="PS51257">
    <property type="entry name" value="PROKAR_LIPOPROTEIN"/>
    <property type="match status" value="1"/>
</dbReference>
<dbReference type="EMBL" id="ATDP01000097">
    <property type="protein sequence ID" value="EQB13259.1"/>
    <property type="molecule type" value="Genomic_DNA"/>
</dbReference>
<protein>
    <submittedName>
        <fullName evidence="2">Uncharacterized protein</fullName>
    </submittedName>
</protein>
<evidence type="ECO:0000313" key="3">
    <source>
        <dbReference type="Proteomes" id="UP000015531"/>
    </source>
</evidence>
<sequence>MVRAQALKLSWIAMLALAGCSDMTKERDDLRREVAELQNKVKLEQAKLDVLVEANRLRRQQIDEPIEAVEPSSTPPTKVRSVAMCYKDYCPCEGDQQGMDTVLCDQLEAGVDVDVRMMIAGRGNREVRRQLETGDY</sequence>
<proteinExistence type="predicted"/>
<dbReference type="Proteomes" id="UP000015531">
    <property type="component" value="Unassembled WGS sequence"/>
</dbReference>
<gene>
    <name evidence="2" type="ORF">RLDS_16105</name>
</gene>
<name>T0IUA7_9SPHN</name>
<keyword evidence="1" id="KW-0175">Coiled coil</keyword>
<evidence type="ECO:0000313" key="2">
    <source>
        <dbReference type="EMBL" id="EQB13259.1"/>
    </source>
</evidence>